<proteinExistence type="predicted"/>
<evidence type="ECO:0000313" key="1">
    <source>
        <dbReference type="EMBL" id="KAK2953567.1"/>
    </source>
</evidence>
<reference evidence="1 2" key="1">
    <citation type="journal article" date="2022" name="bioRxiv">
        <title>Genomics of Preaxostyla Flagellates Illuminates Evolutionary Transitions and the Path Towards Mitochondrial Loss.</title>
        <authorList>
            <person name="Novak L.V.F."/>
            <person name="Treitli S.C."/>
            <person name="Pyrih J."/>
            <person name="Halakuc P."/>
            <person name="Pipaliya S.V."/>
            <person name="Vacek V."/>
            <person name="Brzon O."/>
            <person name="Soukal P."/>
            <person name="Eme L."/>
            <person name="Dacks J.B."/>
            <person name="Karnkowska A."/>
            <person name="Elias M."/>
            <person name="Hampl V."/>
        </authorList>
    </citation>
    <scope>NUCLEOTIDE SEQUENCE [LARGE SCALE GENOMIC DNA]</scope>
    <source>
        <strain evidence="1">NAU3</strain>
        <tissue evidence="1">Gut</tissue>
    </source>
</reference>
<dbReference type="Proteomes" id="UP001281761">
    <property type="component" value="Unassembled WGS sequence"/>
</dbReference>
<comment type="caution">
    <text evidence="1">The sequence shown here is derived from an EMBL/GenBank/DDBJ whole genome shotgun (WGS) entry which is preliminary data.</text>
</comment>
<gene>
    <name evidence="1" type="ORF">BLNAU_11431</name>
</gene>
<organism evidence="1 2">
    <name type="scientific">Blattamonas nauphoetae</name>
    <dbReference type="NCBI Taxonomy" id="2049346"/>
    <lineage>
        <taxon>Eukaryota</taxon>
        <taxon>Metamonada</taxon>
        <taxon>Preaxostyla</taxon>
        <taxon>Oxymonadida</taxon>
        <taxon>Blattamonas</taxon>
    </lineage>
</organism>
<evidence type="ECO:0000313" key="2">
    <source>
        <dbReference type="Proteomes" id="UP001281761"/>
    </source>
</evidence>
<name>A0ABQ9XQA5_9EUKA</name>
<keyword evidence="2" id="KW-1185">Reference proteome</keyword>
<dbReference type="EMBL" id="JARBJD010000089">
    <property type="protein sequence ID" value="KAK2953567.1"/>
    <property type="molecule type" value="Genomic_DNA"/>
</dbReference>
<accession>A0ABQ9XQA5</accession>
<sequence length="245" mass="27242">MIVILLIGQLLSKQFHAPNDEMLLRGISISRDEDETKCSIHMTLENGKAGTYNLAFKMGSLLHEISKEFSSVSTTIFSASASLGSSADIPYDTNLTLIKVDFIEKSTTENVPLSRSFIIPTPNKGSLLKCTPTLEQKSNVHYMTCTGKNLVQNNVYRIRYSTTETLVPVVFQDVTITEKNKLFSQVPVNTGTDYDFKRGNMYYLDEITLNSHALYNAVEMTGFIAGSFSRLVPILSVVTVIICMI</sequence>
<protein>
    <submittedName>
        <fullName evidence="1">Uncharacterized protein</fullName>
    </submittedName>
</protein>